<protein>
    <submittedName>
        <fullName evidence="3">Hemicentin-1-like</fullName>
    </submittedName>
</protein>
<dbReference type="GO" id="GO:0005178">
    <property type="term" value="F:integrin binding"/>
    <property type="evidence" value="ECO:0007669"/>
    <property type="project" value="InterPro"/>
</dbReference>
<dbReference type="InParanoid" id="A0A6J2WHQ2"/>
<dbReference type="Proteomes" id="UP000504632">
    <property type="component" value="Chromosome 12"/>
</dbReference>
<organism evidence="2 3">
    <name type="scientific">Chanos chanos</name>
    <name type="common">Milkfish</name>
    <name type="synonym">Mugil chanos</name>
    <dbReference type="NCBI Taxonomy" id="29144"/>
    <lineage>
        <taxon>Eukaryota</taxon>
        <taxon>Metazoa</taxon>
        <taxon>Chordata</taxon>
        <taxon>Craniata</taxon>
        <taxon>Vertebrata</taxon>
        <taxon>Euteleostomi</taxon>
        <taxon>Actinopterygii</taxon>
        <taxon>Neopterygii</taxon>
        <taxon>Teleostei</taxon>
        <taxon>Ostariophysi</taxon>
        <taxon>Gonorynchiformes</taxon>
        <taxon>Chanidae</taxon>
        <taxon>Chanos</taxon>
    </lineage>
</organism>
<evidence type="ECO:0000259" key="1">
    <source>
        <dbReference type="PROSITE" id="PS50835"/>
    </source>
</evidence>
<dbReference type="GeneID" id="115825363"/>
<dbReference type="GO" id="GO:0007155">
    <property type="term" value="P:cell adhesion"/>
    <property type="evidence" value="ECO:0007669"/>
    <property type="project" value="InterPro"/>
</dbReference>
<proteinExistence type="predicted"/>
<accession>A0A6J2WHQ2</accession>
<dbReference type="PANTHER" id="PTHR13771">
    <property type="entry name" value="INTERCELLULAR ADHESION MOLECULE"/>
    <property type="match status" value="1"/>
</dbReference>
<dbReference type="AlphaFoldDB" id="A0A6J2WHQ2"/>
<dbReference type="InterPro" id="IPR036179">
    <property type="entry name" value="Ig-like_dom_sf"/>
</dbReference>
<evidence type="ECO:0000313" key="3">
    <source>
        <dbReference type="RefSeq" id="XP_030645045.1"/>
    </source>
</evidence>
<dbReference type="PROSITE" id="PS50835">
    <property type="entry name" value="IG_LIKE"/>
    <property type="match status" value="1"/>
</dbReference>
<feature type="domain" description="Ig-like" evidence="1">
    <location>
        <begin position="126"/>
        <end position="231"/>
    </location>
</feature>
<dbReference type="InterPro" id="IPR007110">
    <property type="entry name" value="Ig-like_dom"/>
</dbReference>
<dbReference type="RefSeq" id="XP_030645045.1">
    <property type="nucleotide sequence ID" value="XM_030789185.1"/>
</dbReference>
<dbReference type="SUPFAM" id="SSF48726">
    <property type="entry name" value="Immunoglobulin"/>
    <property type="match status" value="2"/>
</dbReference>
<dbReference type="InterPro" id="IPR047012">
    <property type="entry name" value="ICAM_VCAM"/>
</dbReference>
<reference evidence="3" key="1">
    <citation type="submission" date="2025-08" db="UniProtKB">
        <authorList>
            <consortium name="RefSeq"/>
        </authorList>
    </citation>
    <scope>IDENTIFICATION</scope>
</reference>
<sequence>MCLFGFVDQVLSCVMCSFGFLSLSLYLSSLSLVTADTCSLVLKPSSLTVRYGDPASATCFSLASSPEILGWTDPQQDRPAIVGRSLTWSVDTVTSWDLSPSIQCFTLSDLGEYCAVSLSIIIYKPPDSVSLRFVSGSGLMVEGNQYQLECEIQSVAPVQNLTVKWFRGKTLLNESNVSEFSVTGNIHENVTVTDRYTITASRDDHGVQYKCEAELKLGLPESLKQQSEPLNMTVLYGPEVTCPNRIRVRDSFNCTVVGYPIPVVSWFNAHQRMENPGSLLTDVGNYTVRAQSILGNSTHVIEVVDFSDSGSVHLTCGCGVVVLLVSLLTHSL</sequence>
<name>A0A6J2WHQ2_CHACN</name>
<keyword evidence="2" id="KW-1185">Reference proteome</keyword>
<dbReference type="InterPro" id="IPR013783">
    <property type="entry name" value="Ig-like_fold"/>
</dbReference>
<dbReference type="OrthoDB" id="5843397at2759"/>
<gene>
    <name evidence="3" type="primary">LOC115825363</name>
</gene>
<dbReference type="Gene3D" id="2.60.40.10">
    <property type="entry name" value="Immunoglobulins"/>
    <property type="match status" value="2"/>
</dbReference>
<evidence type="ECO:0000313" key="2">
    <source>
        <dbReference type="Proteomes" id="UP000504632"/>
    </source>
</evidence>
<dbReference type="PANTHER" id="PTHR13771:SF9">
    <property type="entry name" value="INTERCELLULAR ADHESION MOLECULE 5"/>
    <property type="match status" value="1"/>
</dbReference>